<evidence type="ECO:0000313" key="1">
    <source>
        <dbReference type="EMBL" id="KKN54443.1"/>
    </source>
</evidence>
<protein>
    <submittedName>
        <fullName evidence="1">Uncharacterized protein</fullName>
    </submittedName>
</protein>
<name>A0A0F9ULH0_9ZZZZ</name>
<proteinExistence type="predicted"/>
<dbReference type="EMBL" id="LAZR01000929">
    <property type="protein sequence ID" value="KKN54443.1"/>
    <property type="molecule type" value="Genomic_DNA"/>
</dbReference>
<gene>
    <name evidence="1" type="ORF">LCGC14_0592410</name>
</gene>
<reference evidence="1" key="1">
    <citation type="journal article" date="2015" name="Nature">
        <title>Complex archaea that bridge the gap between prokaryotes and eukaryotes.</title>
        <authorList>
            <person name="Spang A."/>
            <person name="Saw J.H."/>
            <person name="Jorgensen S.L."/>
            <person name="Zaremba-Niedzwiedzka K."/>
            <person name="Martijn J."/>
            <person name="Lind A.E."/>
            <person name="van Eijk R."/>
            <person name="Schleper C."/>
            <person name="Guy L."/>
            <person name="Ettema T.J."/>
        </authorList>
    </citation>
    <scope>NUCLEOTIDE SEQUENCE</scope>
</reference>
<dbReference type="AlphaFoldDB" id="A0A0F9ULH0"/>
<accession>A0A0F9ULH0</accession>
<comment type="caution">
    <text evidence="1">The sequence shown here is derived from an EMBL/GenBank/DDBJ whole genome shotgun (WGS) entry which is preliminary data.</text>
</comment>
<organism evidence="1">
    <name type="scientific">marine sediment metagenome</name>
    <dbReference type="NCBI Taxonomy" id="412755"/>
    <lineage>
        <taxon>unclassified sequences</taxon>
        <taxon>metagenomes</taxon>
        <taxon>ecological metagenomes</taxon>
    </lineage>
</organism>
<sequence>MTYPDLQINAAGIMTNQPTSVQYVPASPTFTRLAGGGFTAANRAEGARVVIRWGADVAADGAYDELIADIAGDTAVRLRWEDPAGNTFDVDTLAESISAMYGPGPWFQPFTVTFLEAAS</sequence>